<dbReference type="Gene3D" id="3.30.565.10">
    <property type="entry name" value="Histidine kinase-like ATPase, C-terminal domain"/>
    <property type="match status" value="1"/>
</dbReference>
<dbReference type="InterPro" id="IPR036890">
    <property type="entry name" value="HATPase_C_sf"/>
</dbReference>
<dbReference type="Gene3D" id="1.10.287.130">
    <property type="match status" value="1"/>
</dbReference>
<dbReference type="EMBL" id="JBHUIP010000005">
    <property type="protein sequence ID" value="MFD2262644.1"/>
    <property type="molecule type" value="Genomic_DNA"/>
</dbReference>
<dbReference type="Pfam" id="PF10090">
    <property type="entry name" value="HPTransfase"/>
    <property type="match status" value="1"/>
</dbReference>
<dbReference type="InterPro" id="IPR018762">
    <property type="entry name" value="ChpT_C"/>
</dbReference>
<organism evidence="2 3">
    <name type="scientific">Lacibacterium aquatile</name>
    <dbReference type="NCBI Taxonomy" id="1168082"/>
    <lineage>
        <taxon>Bacteria</taxon>
        <taxon>Pseudomonadati</taxon>
        <taxon>Pseudomonadota</taxon>
        <taxon>Alphaproteobacteria</taxon>
        <taxon>Rhodospirillales</taxon>
        <taxon>Rhodospirillaceae</taxon>
    </lineage>
</organism>
<sequence>MANTIEIGLVQLLVSHLCHELVSPIGAINNGVELLEELGPASGSEEVVNLIGQSGRNGAAKLRCYRLAYGLAGANAGVPGREARAVATELLSSEGRVQLQWPDGAVAEEYGPRSIQLVLNLVLLAVEFLPRGGTITVSAESLGDAEAVTVSAQGAVVKIDPRIADILHGKSETADHRSIHAAFCYRLAGAAGLPLSLIELEDGVVLTTQLPLAAPAAA</sequence>
<dbReference type="RefSeq" id="WP_379875609.1">
    <property type="nucleotide sequence ID" value="NZ_JBHUIP010000005.1"/>
</dbReference>
<name>A0ABW5DQB4_9PROT</name>
<dbReference type="Proteomes" id="UP001597295">
    <property type="component" value="Unassembled WGS sequence"/>
</dbReference>
<evidence type="ECO:0000313" key="2">
    <source>
        <dbReference type="EMBL" id="MFD2262644.1"/>
    </source>
</evidence>
<evidence type="ECO:0000259" key="1">
    <source>
        <dbReference type="Pfam" id="PF10090"/>
    </source>
</evidence>
<feature type="domain" description="Histidine phosphotransferase ChpT C-terminal" evidence="1">
    <location>
        <begin position="81"/>
        <end position="197"/>
    </location>
</feature>
<accession>A0ABW5DQB4</accession>
<reference evidence="3" key="1">
    <citation type="journal article" date="2019" name="Int. J. Syst. Evol. Microbiol.">
        <title>The Global Catalogue of Microorganisms (GCM) 10K type strain sequencing project: providing services to taxonomists for standard genome sequencing and annotation.</title>
        <authorList>
            <consortium name="The Broad Institute Genomics Platform"/>
            <consortium name="The Broad Institute Genome Sequencing Center for Infectious Disease"/>
            <person name="Wu L."/>
            <person name="Ma J."/>
        </authorList>
    </citation>
    <scope>NUCLEOTIDE SEQUENCE [LARGE SCALE GENOMIC DNA]</scope>
    <source>
        <strain evidence="3">CGMCC 1.19062</strain>
    </source>
</reference>
<evidence type="ECO:0000313" key="3">
    <source>
        <dbReference type="Proteomes" id="UP001597295"/>
    </source>
</evidence>
<comment type="caution">
    <text evidence="2">The sequence shown here is derived from an EMBL/GenBank/DDBJ whole genome shotgun (WGS) entry which is preliminary data.</text>
</comment>
<gene>
    <name evidence="2" type="ORF">ACFSM5_07070</name>
</gene>
<protein>
    <submittedName>
        <fullName evidence="2">Histidine phosphotransferase family protein</fullName>
    </submittedName>
</protein>
<keyword evidence="3" id="KW-1185">Reference proteome</keyword>
<proteinExistence type="predicted"/>